<dbReference type="PANTHER" id="PTHR10954:SF7">
    <property type="entry name" value="RIBONUCLEASE H2 SUBUNIT A"/>
    <property type="match status" value="1"/>
</dbReference>
<dbReference type="InterPro" id="IPR004649">
    <property type="entry name" value="RNase_H2_suA"/>
</dbReference>
<evidence type="ECO:0000256" key="9">
    <source>
        <dbReference type="RuleBase" id="RU003515"/>
    </source>
</evidence>
<evidence type="ECO:0000256" key="5">
    <source>
        <dbReference type="ARBA" id="ARBA00022723"/>
    </source>
</evidence>
<dbReference type="OrthoDB" id="7462577at2759"/>
<comment type="cofactor">
    <cofactor evidence="8">
        <name>Mn(2+)</name>
        <dbReference type="ChEBI" id="CHEBI:29035"/>
    </cofactor>
    <cofactor evidence="8">
        <name>Mg(2+)</name>
        <dbReference type="ChEBI" id="CHEBI:18420"/>
    </cofactor>
    <text evidence="8">Manganese or magnesium. Binds 1 divalent metal ion per monomer in the absence of substrate. May bind a second metal ion after substrate binding.</text>
</comment>
<sequence length="337" mass="38267">MKRSLSISGDIDDHGISSQMKKQEQKDCQSQDELGNESDIEGESLFDGENWLPPPLRDISDNFNSIMYSSHIPKVGDTPLILGVDEAGRGPILGPMVYTVAYCKEDYESDLKRYGFDDSKVLKHEFRLGLYKLIDQKDHELNQKIGYLSSILSAKDISSGMLRVHQGNYNLNEQAHDATINLIKALVEKKVNIKRVYVDTVGPPEKYQAKLSNIFSSYNIKFTVTKKADSLYPIVSCASIIAKVTRDLYLHYYNQKDPLLRGTEMGSGYPSDPRTSRWLKEQINPVFGWHFGVLRYSWQTAKDSLDKNKAVEVDYEAETFTQPFKFGLSCFGTKTEI</sequence>
<feature type="compositionally biased region" description="Acidic residues" evidence="10">
    <location>
        <begin position="34"/>
        <end position="46"/>
    </location>
</feature>
<keyword evidence="4 8" id="KW-0540">Nuclease</keyword>
<dbReference type="PANTHER" id="PTHR10954">
    <property type="entry name" value="RIBONUCLEASE H2 SUBUNIT A"/>
    <property type="match status" value="1"/>
</dbReference>
<proteinExistence type="inferred from homology"/>
<dbReference type="Proteomes" id="UP000000707">
    <property type="component" value="Unassembled WGS sequence"/>
</dbReference>
<feature type="binding site" evidence="8">
    <location>
        <position position="199"/>
    </location>
    <ligand>
        <name>a divalent metal cation</name>
        <dbReference type="ChEBI" id="CHEBI:60240"/>
    </ligand>
</feature>
<feature type="compositionally biased region" description="Basic and acidic residues" evidence="10">
    <location>
        <begin position="11"/>
        <end position="29"/>
    </location>
</feature>
<comment type="catalytic activity">
    <reaction evidence="1 8 9">
        <text>Endonucleolytic cleavage to 5'-phosphomonoester.</text>
        <dbReference type="EC" id="3.1.26.4"/>
    </reaction>
</comment>
<dbReference type="EC" id="3.1.26.4" evidence="9"/>
<dbReference type="Gene3D" id="1.10.10.460">
    <property type="entry name" value="Ribonuclease hii. Domain 2"/>
    <property type="match status" value="1"/>
</dbReference>
<evidence type="ECO:0000313" key="12">
    <source>
        <dbReference type="EMBL" id="EGV66232.1"/>
    </source>
</evidence>
<evidence type="ECO:0000256" key="3">
    <source>
        <dbReference type="ARBA" id="ARBA00007058"/>
    </source>
</evidence>
<dbReference type="SUPFAM" id="SSF53098">
    <property type="entry name" value="Ribonuclease H-like"/>
    <property type="match status" value="1"/>
</dbReference>
<comment type="cofactor">
    <cofactor evidence="2">
        <name>Mg(2+)</name>
        <dbReference type="ChEBI" id="CHEBI:18420"/>
    </cofactor>
</comment>
<dbReference type="STRING" id="590646.G3AYP8"/>
<dbReference type="InterPro" id="IPR023160">
    <property type="entry name" value="RNase_HII_hlx-loop-hlx_cap_dom"/>
</dbReference>
<evidence type="ECO:0000256" key="10">
    <source>
        <dbReference type="SAM" id="MobiDB-lite"/>
    </source>
</evidence>
<dbReference type="PROSITE" id="PS51975">
    <property type="entry name" value="RNASE_H_2"/>
    <property type="match status" value="1"/>
</dbReference>
<comment type="function">
    <text evidence="9">Endonuclease that specifically degrades the RNA of RNA-DNA hybrids.</text>
</comment>
<evidence type="ECO:0000256" key="8">
    <source>
        <dbReference type="PROSITE-ProRule" id="PRU01319"/>
    </source>
</evidence>
<dbReference type="NCBIfam" id="TIGR00729">
    <property type="entry name" value="ribonuclease HII"/>
    <property type="match status" value="1"/>
</dbReference>
<evidence type="ECO:0000256" key="7">
    <source>
        <dbReference type="ARBA" id="ARBA00022801"/>
    </source>
</evidence>
<keyword evidence="13" id="KW-1185">Reference proteome</keyword>
<reference evidence="12 13" key="1">
    <citation type="journal article" date="2011" name="Proc. Natl. Acad. Sci. U.S.A.">
        <title>Comparative genomics of xylose-fermenting fungi for enhanced biofuel production.</title>
        <authorList>
            <person name="Wohlbach D.J."/>
            <person name="Kuo A."/>
            <person name="Sato T.K."/>
            <person name="Potts K.M."/>
            <person name="Salamov A.A."/>
            <person name="LaButti K.M."/>
            <person name="Sun H."/>
            <person name="Clum A."/>
            <person name="Pangilinan J.L."/>
            <person name="Lindquist E.A."/>
            <person name="Lucas S."/>
            <person name="Lapidus A."/>
            <person name="Jin M."/>
            <person name="Gunawan C."/>
            <person name="Balan V."/>
            <person name="Dale B.E."/>
            <person name="Jeffries T.W."/>
            <person name="Zinkel R."/>
            <person name="Barry K.W."/>
            <person name="Grigoriev I.V."/>
            <person name="Gasch A.P."/>
        </authorList>
    </citation>
    <scope>NUCLEOTIDE SEQUENCE [LARGE SCALE GENOMIC DNA]</scope>
    <source>
        <strain evidence="12">ATCC 10573</strain>
        <strain evidence="13">ATCC 10573 / BCRC 21748 / CBS 615 / JCM 9827 / NBRC 10315 / NRRL Y-1498 / VKM Y-70</strain>
    </source>
</reference>
<dbReference type="EMBL" id="GL996512">
    <property type="protein sequence ID" value="EGV66233.1"/>
    <property type="molecule type" value="Genomic_DNA"/>
</dbReference>
<dbReference type="GO" id="GO:0003723">
    <property type="term" value="F:RNA binding"/>
    <property type="evidence" value="ECO:0007669"/>
    <property type="project" value="UniProtKB-UniRule"/>
</dbReference>
<name>G3AYP8_CANTC</name>
<keyword evidence="7 8" id="KW-0378">Hydrolase</keyword>
<gene>
    <name evidence="12" type="ORF">CANTEDRAFT_112777</name>
</gene>
<feature type="binding site" evidence="8">
    <location>
        <position position="85"/>
    </location>
    <ligand>
        <name>a divalent metal cation</name>
        <dbReference type="ChEBI" id="CHEBI:60240"/>
    </ligand>
</feature>
<dbReference type="GO" id="GO:0006298">
    <property type="term" value="P:mismatch repair"/>
    <property type="evidence" value="ECO:0007669"/>
    <property type="project" value="TreeGrafter"/>
</dbReference>
<protein>
    <recommendedName>
        <fullName evidence="9">Ribonuclease</fullName>
        <ecNumber evidence="9">3.1.26.4</ecNumber>
    </recommendedName>
</protein>
<dbReference type="FunFam" id="1.10.10.460:FF:000001">
    <property type="entry name" value="Ribonuclease"/>
    <property type="match status" value="1"/>
</dbReference>
<dbReference type="EMBL" id="GL996512">
    <property type="protein sequence ID" value="EGV66232.1"/>
    <property type="molecule type" value="Genomic_DNA"/>
</dbReference>
<dbReference type="InterPro" id="IPR012337">
    <property type="entry name" value="RNaseH-like_sf"/>
</dbReference>
<evidence type="ECO:0000256" key="2">
    <source>
        <dbReference type="ARBA" id="ARBA00001946"/>
    </source>
</evidence>
<evidence type="ECO:0000313" key="13">
    <source>
        <dbReference type="Proteomes" id="UP000000707"/>
    </source>
</evidence>
<dbReference type="Gene3D" id="3.30.420.10">
    <property type="entry name" value="Ribonuclease H-like superfamily/Ribonuclease H"/>
    <property type="match status" value="1"/>
</dbReference>
<dbReference type="GO" id="GO:0043137">
    <property type="term" value="P:DNA replication, removal of RNA primer"/>
    <property type="evidence" value="ECO:0007669"/>
    <property type="project" value="TreeGrafter"/>
</dbReference>
<dbReference type="FunFam" id="3.30.420.10:FF:000016">
    <property type="entry name" value="Ribonuclease"/>
    <property type="match status" value="1"/>
</dbReference>
<evidence type="ECO:0000256" key="4">
    <source>
        <dbReference type="ARBA" id="ARBA00022722"/>
    </source>
</evidence>
<comment type="similarity">
    <text evidence="3">Belongs to the RNase HII family. Eukaryotic subfamily.</text>
</comment>
<evidence type="ECO:0000259" key="11">
    <source>
        <dbReference type="PROSITE" id="PS51975"/>
    </source>
</evidence>
<dbReference type="InterPro" id="IPR001352">
    <property type="entry name" value="RNase_HII/HIII"/>
</dbReference>
<dbReference type="CDD" id="cd07181">
    <property type="entry name" value="RNase_HII_eukaryota_like"/>
    <property type="match status" value="1"/>
</dbReference>
<dbReference type="AlphaFoldDB" id="G3AYP8"/>
<keyword evidence="5 8" id="KW-0479">Metal-binding</keyword>
<dbReference type="Pfam" id="PF01351">
    <property type="entry name" value="RNase_HII"/>
    <property type="match status" value="1"/>
</dbReference>
<dbReference type="GO" id="GO:0046872">
    <property type="term" value="F:metal ion binding"/>
    <property type="evidence" value="ECO:0007669"/>
    <property type="project" value="UniProtKB-KW"/>
</dbReference>
<dbReference type="GO" id="GO:0004523">
    <property type="term" value="F:RNA-DNA hybrid ribonuclease activity"/>
    <property type="evidence" value="ECO:0007669"/>
    <property type="project" value="UniProtKB-UniRule"/>
</dbReference>
<feature type="domain" description="RNase H type-2" evidence="11">
    <location>
        <begin position="79"/>
        <end position="310"/>
    </location>
</feature>
<evidence type="ECO:0000256" key="1">
    <source>
        <dbReference type="ARBA" id="ARBA00000077"/>
    </source>
</evidence>
<accession>G3AYP8</accession>
<organism evidence="13">
    <name type="scientific">Candida tenuis (strain ATCC 10573 / BCRC 21748 / CBS 615 / JCM 9827 / NBRC 10315 / NRRL Y-1498 / VKM Y-70)</name>
    <name type="common">Yeast</name>
    <name type="synonym">Yamadazyma tenuis</name>
    <dbReference type="NCBI Taxonomy" id="590646"/>
    <lineage>
        <taxon>Eukaryota</taxon>
        <taxon>Fungi</taxon>
        <taxon>Dikarya</taxon>
        <taxon>Ascomycota</taxon>
        <taxon>Saccharomycotina</taxon>
        <taxon>Pichiomycetes</taxon>
        <taxon>Debaryomycetaceae</taxon>
        <taxon>Yamadazyma</taxon>
    </lineage>
</organism>
<feature type="binding site" evidence="8">
    <location>
        <position position="86"/>
    </location>
    <ligand>
        <name>a divalent metal cation</name>
        <dbReference type="ChEBI" id="CHEBI:60240"/>
    </ligand>
</feature>
<dbReference type="InterPro" id="IPR024567">
    <property type="entry name" value="RNase_HII/HIII_dom"/>
</dbReference>
<dbReference type="InterPro" id="IPR036397">
    <property type="entry name" value="RNaseH_sf"/>
</dbReference>
<dbReference type="eggNOG" id="KOG2299">
    <property type="taxonomic scope" value="Eukaryota"/>
</dbReference>
<keyword evidence="6 8" id="KW-0255">Endonuclease</keyword>
<dbReference type="HOGENOM" id="CLU_036532_0_1_1"/>
<evidence type="ECO:0000256" key="6">
    <source>
        <dbReference type="ARBA" id="ARBA00022759"/>
    </source>
</evidence>
<dbReference type="GO" id="GO:0032299">
    <property type="term" value="C:ribonuclease H2 complex"/>
    <property type="evidence" value="ECO:0007669"/>
    <property type="project" value="TreeGrafter"/>
</dbReference>
<feature type="region of interest" description="Disordered" evidence="10">
    <location>
        <begin position="1"/>
        <end position="48"/>
    </location>
</feature>